<dbReference type="Pfam" id="PF04333">
    <property type="entry name" value="MlaA"/>
    <property type="match status" value="1"/>
</dbReference>
<dbReference type="GO" id="GO:0120010">
    <property type="term" value="P:intermembrane phospholipid transfer"/>
    <property type="evidence" value="ECO:0007669"/>
    <property type="project" value="TreeGrafter"/>
</dbReference>
<dbReference type="AlphaFoldDB" id="A0A2K9A8S0"/>
<dbReference type="RefSeq" id="WP_106646962.1">
    <property type="nucleotide sequence ID" value="NZ_BMGO01000001.1"/>
</dbReference>
<evidence type="ECO:0000256" key="1">
    <source>
        <dbReference type="ARBA" id="ARBA00010634"/>
    </source>
</evidence>
<dbReference type="EMBL" id="CP025120">
    <property type="protein sequence ID" value="AUD79130.1"/>
    <property type="molecule type" value="Genomic_DNA"/>
</dbReference>
<dbReference type="InterPro" id="IPR007428">
    <property type="entry name" value="MlaA"/>
</dbReference>
<evidence type="ECO:0000313" key="4">
    <source>
        <dbReference type="Proteomes" id="UP000232693"/>
    </source>
</evidence>
<name>A0A2K9A8S0_9GAMM</name>
<gene>
    <name evidence="3" type="ORF">CW740_07665</name>
</gene>
<dbReference type="KEGG" id="kpd:CW740_07665"/>
<dbReference type="PROSITE" id="PS51257">
    <property type="entry name" value="PROKAR_LIPOPROTEIN"/>
    <property type="match status" value="1"/>
</dbReference>
<dbReference type="GO" id="GO:0016020">
    <property type="term" value="C:membrane"/>
    <property type="evidence" value="ECO:0007669"/>
    <property type="project" value="InterPro"/>
</dbReference>
<keyword evidence="4" id="KW-1185">Reference proteome</keyword>
<keyword evidence="2" id="KW-0732">Signal</keyword>
<dbReference type="PANTHER" id="PTHR30035:SF3">
    <property type="entry name" value="INTERMEMBRANE PHOSPHOLIPID TRANSPORT SYSTEM LIPOPROTEIN MLAA"/>
    <property type="match status" value="1"/>
</dbReference>
<reference evidence="3 4" key="1">
    <citation type="submission" date="2017-12" db="EMBL/GenBank/DDBJ databases">
        <title>Kangiella profundi FT102 completed genome.</title>
        <authorList>
            <person name="Xu J."/>
            <person name="Wang J."/>
            <person name="Lu Y."/>
        </authorList>
    </citation>
    <scope>NUCLEOTIDE SEQUENCE [LARGE SCALE GENOMIC DNA]</scope>
    <source>
        <strain evidence="3 4">FT102</strain>
    </source>
</reference>
<sequence>MKFNRLLLVLSVLTLSACATTDSSNPKDPYEEYNRGVWEFNRAIDKAILKPTAEGYQAITPDPIEKGISNFFSNLGEIETIINDLLQAKFGKAGRDTGRFLINSTLGLAGFLDPATEMGLEQEKEDFGQTLATWGFDSGPYLMLPFIGPSTARDGIGFAVDKAALYSPYDELNDSQTEWSLRALDLIQTRAELLPLEEQLEQALDEYSLVRDAYLQRREFLIYDGRPPIEDDCEFEEDCEDW</sequence>
<dbReference type="Proteomes" id="UP000232693">
    <property type="component" value="Chromosome"/>
</dbReference>
<protein>
    <submittedName>
        <fullName evidence="3">ABC transporter</fullName>
    </submittedName>
</protein>
<evidence type="ECO:0000256" key="2">
    <source>
        <dbReference type="ARBA" id="ARBA00022729"/>
    </source>
</evidence>
<dbReference type="OrthoDB" id="9785326at2"/>
<dbReference type="PRINTS" id="PR01805">
    <property type="entry name" value="VACJLIPOPROT"/>
</dbReference>
<evidence type="ECO:0000313" key="3">
    <source>
        <dbReference type="EMBL" id="AUD79130.1"/>
    </source>
</evidence>
<proteinExistence type="inferred from homology"/>
<accession>A0A2K9A8S0</accession>
<comment type="similarity">
    <text evidence="1">Belongs to the MlaA family.</text>
</comment>
<dbReference type="PANTHER" id="PTHR30035">
    <property type="entry name" value="LIPOPROTEIN VACJ-RELATED"/>
    <property type="match status" value="1"/>
</dbReference>
<organism evidence="3 4">
    <name type="scientific">Kangiella profundi</name>
    <dbReference type="NCBI Taxonomy" id="1561924"/>
    <lineage>
        <taxon>Bacteria</taxon>
        <taxon>Pseudomonadati</taxon>
        <taxon>Pseudomonadota</taxon>
        <taxon>Gammaproteobacteria</taxon>
        <taxon>Kangiellales</taxon>
        <taxon>Kangiellaceae</taxon>
        <taxon>Kangiella</taxon>
    </lineage>
</organism>